<evidence type="ECO:0000256" key="5">
    <source>
        <dbReference type="ARBA" id="ARBA00023136"/>
    </source>
</evidence>
<keyword evidence="4 6" id="KW-1133">Transmembrane helix</keyword>
<dbReference type="EMBL" id="CACVAU010000042">
    <property type="protein sequence ID" value="CAA6813593.1"/>
    <property type="molecule type" value="Genomic_DNA"/>
</dbReference>
<evidence type="ECO:0000256" key="1">
    <source>
        <dbReference type="ARBA" id="ARBA00004651"/>
    </source>
</evidence>
<evidence type="ECO:0000313" key="7">
    <source>
        <dbReference type="EMBL" id="CAA6813593.1"/>
    </source>
</evidence>
<dbReference type="PANTHER" id="PTHR30250:SF11">
    <property type="entry name" value="O-ANTIGEN TRANSPORTER-RELATED"/>
    <property type="match status" value="1"/>
</dbReference>
<dbReference type="GO" id="GO:0015297">
    <property type="term" value="F:antiporter activity"/>
    <property type="evidence" value="ECO:0007669"/>
    <property type="project" value="InterPro"/>
</dbReference>
<proteinExistence type="predicted"/>
<feature type="transmembrane region" description="Helical" evidence="6">
    <location>
        <begin position="9"/>
        <end position="29"/>
    </location>
</feature>
<evidence type="ECO:0000256" key="4">
    <source>
        <dbReference type="ARBA" id="ARBA00022989"/>
    </source>
</evidence>
<feature type="transmembrane region" description="Helical" evidence="6">
    <location>
        <begin position="287"/>
        <end position="309"/>
    </location>
</feature>
<evidence type="ECO:0000256" key="3">
    <source>
        <dbReference type="ARBA" id="ARBA00022692"/>
    </source>
</evidence>
<dbReference type="Pfam" id="PF01554">
    <property type="entry name" value="MatE"/>
    <property type="match status" value="1"/>
</dbReference>
<dbReference type="GO" id="GO:0005886">
    <property type="term" value="C:plasma membrane"/>
    <property type="evidence" value="ECO:0007669"/>
    <property type="project" value="UniProtKB-SubCell"/>
</dbReference>
<feature type="transmembrane region" description="Helical" evidence="6">
    <location>
        <begin position="80"/>
        <end position="99"/>
    </location>
</feature>
<feature type="transmembrane region" description="Helical" evidence="6">
    <location>
        <begin position="375"/>
        <end position="395"/>
    </location>
</feature>
<feature type="transmembrane region" description="Helical" evidence="6">
    <location>
        <begin position="350"/>
        <end position="369"/>
    </location>
</feature>
<accession>A0A6S6T494</accession>
<feature type="transmembrane region" description="Helical" evidence="6">
    <location>
        <begin position="240"/>
        <end position="266"/>
    </location>
</feature>
<keyword evidence="3 6" id="KW-0812">Transmembrane</keyword>
<evidence type="ECO:0000256" key="2">
    <source>
        <dbReference type="ARBA" id="ARBA00022475"/>
    </source>
</evidence>
<comment type="subcellular location">
    <subcellularLocation>
        <location evidence="1">Cell membrane</location>
        <topology evidence="1">Multi-pass membrane protein</topology>
    </subcellularLocation>
</comment>
<evidence type="ECO:0008006" key="8">
    <source>
        <dbReference type="Google" id="ProtNLM"/>
    </source>
</evidence>
<gene>
    <name evidence="7" type="ORF">HELGO_WM4212</name>
</gene>
<reference evidence="7" key="1">
    <citation type="submission" date="2020-01" db="EMBL/GenBank/DDBJ databases">
        <authorList>
            <person name="Meier V. D."/>
            <person name="Meier V D."/>
        </authorList>
    </citation>
    <scope>NUCLEOTIDE SEQUENCE</scope>
    <source>
        <strain evidence="7">HLG_WM_MAG_05</strain>
    </source>
</reference>
<feature type="transmembrane region" description="Helical" evidence="6">
    <location>
        <begin position="111"/>
        <end position="131"/>
    </location>
</feature>
<keyword evidence="2" id="KW-1003">Cell membrane</keyword>
<feature type="transmembrane region" description="Helical" evidence="6">
    <location>
        <begin position="200"/>
        <end position="220"/>
    </location>
</feature>
<organism evidence="7">
    <name type="scientific">uncultured Sulfurovum sp</name>
    <dbReference type="NCBI Taxonomy" id="269237"/>
    <lineage>
        <taxon>Bacteria</taxon>
        <taxon>Pseudomonadati</taxon>
        <taxon>Campylobacterota</taxon>
        <taxon>Epsilonproteobacteria</taxon>
        <taxon>Campylobacterales</taxon>
        <taxon>Sulfurovaceae</taxon>
        <taxon>Sulfurovum</taxon>
        <taxon>environmental samples</taxon>
    </lineage>
</organism>
<dbReference type="AlphaFoldDB" id="A0A6S6T494"/>
<keyword evidence="5 6" id="KW-0472">Membrane</keyword>
<protein>
    <recommendedName>
        <fullName evidence="8">Polysaccharide biosynthesis protein C-terminal domain-containing protein</fullName>
    </recommendedName>
</protein>
<feature type="transmembrane region" description="Helical" evidence="6">
    <location>
        <begin position="167"/>
        <end position="188"/>
    </location>
</feature>
<dbReference type="InterPro" id="IPR050833">
    <property type="entry name" value="Poly_Biosynth_Transport"/>
</dbReference>
<feature type="transmembrane region" description="Helical" evidence="6">
    <location>
        <begin position="143"/>
        <end position="161"/>
    </location>
</feature>
<sequence length="407" mass="48070">MFTKINIKYYYSISYLFYNFSYFIFLFIVSKFLSLTQWGEISLLLLIALYSNILTLGVSNGFSINLPYNIAKDDKYKIEALYSIIWISILYIVFIYFILSFLLDKFYIKNHIILFSLYLISNYILLIMRIIARSYNDYKTLGLAYLFQAIILFFIILNFIYFDFKNVFLSLSLSNIIAIVILTITHKYKFLIKIHYNPKVFIELIMIGMPLLIAGILYSLLLGVDRFLIKEYYGIEDVGIYAFASLFFKINMVLITLVNTIFYPRIIKSYAKNNFDEIIKLSKLQQWYSSLLVVISSIFIFLIIKFYLFDLFPKFSSASSIIFIFLITTVIYPFSLYTTYLTASGNQKKYMYIMFISFIINILLNIYFLSNAYPLYFVAYSTFFSILFNVIAIRFSTIHLFKHKGHV</sequence>
<dbReference type="InterPro" id="IPR002528">
    <property type="entry name" value="MATE_fam"/>
</dbReference>
<name>A0A6S6T494_9BACT</name>
<feature type="transmembrane region" description="Helical" evidence="6">
    <location>
        <begin position="41"/>
        <end position="68"/>
    </location>
</feature>
<dbReference type="GO" id="GO:0042910">
    <property type="term" value="F:xenobiotic transmembrane transporter activity"/>
    <property type="evidence" value="ECO:0007669"/>
    <property type="project" value="InterPro"/>
</dbReference>
<evidence type="ECO:0000256" key="6">
    <source>
        <dbReference type="SAM" id="Phobius"/>
    </source>
</evidence>
<feature type="transmembrane region" description="Helical" evidence="6">
    <location>
        <begin position="321"/>
        <end position="343"/>
    </location>
</feature>
<dbReference type="PANTHER" id="PTHR30250">
    <property type="entry name" value="PST FAMILY PREDICTED COLANIC ACID TRANSPORTER"/>
    <property type="match status" value="1"/>
</dbReference>